<dbReference type="RefSeq" id="WP_094856368.1">
    <property type="nucleotide sequence ID" value="NZ_NEVM01000005.1"/>
</dbReference>
<dbReference type="InterPro" id="IPR032710">
    <property type="entry name" value="NTF2-like_dom_sf"/>
</dbReference>
<keyword evidence="2" id="KW-1185">Reference proteome</keyword>
<proteinExistence type="predicted"/>
<dbReference type="AlphaFoldDB" id="A0A261S4S4"/>
<protein>
    <recommendedName>
        <fullName evidence="3">SnoaL-like domain-containing protein</fullName>
    </recommendedName>
</protein>
<dbReference type="OrthoDB" id="8388066at2"/>
<evidence type="ECO:0000313" key="1">
    <source>
        <dbReference type="EMBL" id="OZI31962.1"/>
    </source>
</evidence>
<comment type="caution">
    <text evidence="1">The sequence shown here is derived from an EMBL/GenBank/DDBJ whole genome shotgun (WGS) entry which is preliminary data.</text>
</comment>
<dbReference type="Proteomes" id="UP000216020">
    <property type="component" value="Unassembled WGS sequence"/>
</dbReference>
<accession>A0A261S4S4</accession>
<evidence type="ECO:0008006" key="3">
    <source>
        <dbReference type="Google" id="ProtNLM"/>
    </source>
</evidence>
<dbReference type="EMBL" id="NEVM01000005">
    <property type="protein sequence ID" value="OZI31962.1"/>
    <property type="molecule type" value="Genomic_DNA"/>
</dbReference>
<evidence type="ECO:0000313" key="2">
    <source>
        <dbReference type="Proteomes" id="UP000216020"/>
    </source>
</evidence>
<reference evidence="2" key="1">
    <citation type="submission" date="2017-05" db="EMBL/GenBank/DDBJ databases">
        <title>Complete and WGS of Bordetella genogroups.</title>
        <authorList>
            <person name="Spilker T."/>
            <person name="Lipuma J."/>
        </authorList>
    </citation>
    <scope>NUCLEOTIDE SEQUENCE [LARGE SCALE GENOMIC DNA]</scope>
    <source>
        <strain evidence="2">AU16122</strain>
    </source>
</reference>
<sequence length="184" mass="20540">MTRPQPTSEELLREYFHGKDENRPLHIARAFAPDARLRMVLKTQAIAFPSEVDGEPGIADTLVRKFGQTYENVYTFYLARPAAGARLDRFACDWLVAMTDKASGQVRVGCGSYDWRFQADPHRVRELTIAIDAMEVLPAETAGTVFDWITALPYPWTDRATVAAGAPRLPALQPVLDYLGREGA</sequence>
<dbReference type="SUPFAM" id="SSF54427">
    <property type="entry name" value="NTF2-like"/>
    <property type="match status" value="1"/>
</dbReference>
<gene>
    <name evidence="1" type="ORF">CAL29_29375</name>
</gene>
<name>A0A261S4S4_9BORD</name>
<organism evidence="1 2">
    <name type="scientific">Bordetella genomosp. 10</name>
    <dbReference type="NCBI Taxonomy" id="1416804"/>
    <lineage>
        <taxon>Bacteria</taxon>
        <taxon>Pseudomonadati</taxon>
        <taxon>Pseudomonadota</taxon>
        <taxon>Betaproteobacteria</taxon>
        <taxon>Burkholderiales</taxon>
        <taxon>Alcaligenaceae</taxon>
        <taxon>Bordetella</taxon>
    </lineage>
</organism>